<keyword evidence="3" id="KW-1185">Reference proteome</keyword>
<evidence type="ECO:0000259" key="1">
    <source>
        <dbReference type="Pfam" id="PF01814"/>
    </source>
</evidence>
<feature type="domain" description="Hemerythrin-like" evidence="1">
    <location>
        <begin position="18"/>
        <end position="148"/>
    </location>
</feature>
<dbReference type="GeneID" id="95392918"/>
<comment type="caution">
    <text evidence="2">The sequence shown here is derived from an EMBL/GenBank/DDBJ whole genome shotgun (WGS) entry which is preliminary data.</text>
</comment>
<dbReference type="AlphaFoldDB" id="A0A7W5VFP7"/>
<dbReference type="Proteomes" id="UP000579945">
    <property type="component" value="Unassembled WGS sequence"/>
</dbReference>
<organism evidence="2 3">
    <name type="scientific">Nonomuraea dietziae</name>
    <dbReference type="NCBI Taxonomy" id="65515"/>
    <lineage>
        <taxon>Bacteria</taxon>
        <taxon>Bacillati</taxon>
        <taxon>Actinomycetota</taxon>
        <taxon>Actinomycetes</taxon>
        <taxon>Streptosporangiales</taxon>
        <taxon>Streptosporangiaceae</taxon>
        <taxon>Nonomuraea</taxon>
    </lineage>
</organism>
<dbReference type="PANTHER" id="PTHR38048">
    <property type="entry name" value="EXPRESSED PROTEIN"/>
    <property type="match status" value="1"/>
</dbReference>
<reference evidence="2 3" key="1">
    <citation type="submission" date="2020-08" db="EMBL/GenBank/DDBJ databases">
        <title>Sequencing the genomes of 1000 actinobacteria strains.</title>
        <authorList>
            <person name="Klenk H.-P."/>
        </authorList>
    </citation>
    <scope>NUCLEOTIDE SEQUENCE [LARGE SCALE GENOMIC DNA]</scope>
    <source>
        <strain evidence="2 3">DSM 44320</strain>
    </source>
</reference>
<gene>
    <name evidence="2" type="ORF">FHR33_006649</name>
</gene>
<dbReference type="Pfam" id="PF01814">
    <property type="entry name" value="Hemerythrin"/>
    <property type="match status" value="1"/>
</dbReference>
<dbReference type="PANTHER" id="PTHR38048:SF1">
    <property type="entry name" value="HEMERYTHRIN-LIKE DOMAIN-CONTAINING PROTEIN"/>
    <property type="match status" value="1"/>
</dbReference>
<dbReference type="RefSeq" id="WP_312895819.1">
    <property type="nucleotide sequence ID" value="NZ_JACIBV010000001.1"/>
</dbReference>
<proteinExistence type="predicted"/>
<evidence type="ECO:0000313" key="3">
    <source>
        <dbReference type="Proteomes" id="UP000579945"/>
    </source>
</evidence>
<dbReference type="Gene3D" id="1.20.120.520">
    <property type="entry name" value="nmb1532 protein domain like"/>
    <property type="match status" value="1"/>
</dbReference>
<dbReference type="InterPro" id="IPR053206">
    <property type="entry name" value="Dimeric_xanthone_biosynth"/>
</dbReference>
<dbReference type="InterPro" id="IPR012312">
    <property type="entry name" value="Hemerythrin-like"/>
</dbReference>
<sequence length="173" mass="19908">MQPRIEPTGRLAAFGTQLIEVHHWLREELSRLRDNVDAFLDGEGRRPRELRAHCLTFCSALERHHTGEDQNAFPTLAEEFPALRPTLEKLQEDHHLVAGILRRIEALVGDLDADLDENEAERVRRELDGLSAIVESHFSFEERQIVEALNSLNDPEWERSKPDFLKMSGQRPA</sequence>
<dbReference type="CDD" id="cd12108">
    <property type="entry name" value="Hr-like"/>
    <property type="match status" value="1"/>
</dbReference>
<evidence type="ECO:0000313" key="2">
    <source>
        <dbReference type="EMBL" id="MBB3730789.1"/>
    </source>
</evidence>
<dbReference type="EMBL" id="JACIBV010000001">
    <property type="protein sequence ID" value="MBB3730789.1"/>
    <property type="molecule type" value="Genomic_DNA"/>
</dbReference>
<name>A0A7W5VFP7_9ACTN</name>
<accession>A0A7W5VFP7</accession>
<protein>
    <submittedName>
        <fullName evidence="2">Hemerythrin-like domain-containing protein</fullName>
    </submittedName>
</protein>